<dbReference type="Gene3D" id="3.40.50.1820">
    <property type="entry name" value="alpha/beta hydrolase"/>
    <property type="match status" value="1"/>
</dbReference>
<reference evidence="2 3" key="1">
    <citation type="submission" date="2014-06" db="EMBL/GenBank/DDBJ databases">
        <title>Evolutionary Origins and Diversification of the Mycorrhizal Mutualists.</title>
        <authorList>
            <consortium name="DOE Joint Genome Institute"/>
            <consortium name="Mycorrhizal Genomics Consortium"/>
            <person name="Kohler A."/>
            <person name="Kuo A."/>
            <person name="Nagy L.G."/>
            <person name="Floudas D."/>
            <person name="Copeland A."/>
            <person name="Barry K.W."/>
            <person name="Cichocki N."/>
            <person name="Veneault-Fourrey C."/>
            <person name="LaButti K."/>
            <person name="Lindquist E.A."/>
            <person name="Lipzen A."/>
            <person name="Lundell T."/>
            <person name="Morin E."/>
            <person name="Murat C."/>
            <person name="Riley R."/>
            <person name="Ohm R."/>
            <person name="Sun H."/>
            <person name="Tunlid A."/>
            <person name="Henrissat B."/>
            <person name="Grigoriev I.V."/>
            <person name="Hibbett D.S."/>
            <person name="Martin F."/>
        </authorList>
    </citation>
    <scope>NUCLEOTIDE SEQUENCE [LARGE SCALE GENOMIC DNA]</scope>
    <source>
        <strain evidence="2 3">SS14</strain>
    </source>
</reference>
<dbReference type="Proteomes" id="UP000054279">
    <property type="component" value="Unassembled WGS sequence"/>
</dbReference>
<dbReference type="Pfam" id="PF12697">
    <property type="entry name" value="Abhydrolase_6"/>
    <property type="match status" value="1"/>
</dbReference>
<dbReference type="AlphaFoldDB" id="A0A0C9V4Q1"/>
<feature type="domain" description="AB hydrolase-1" evidence="1">
    <location>
        <begin position="2"/>
        <end position="132"/>
    </location>
</feature>
<sequence length="144" mass="16569">EAWAVDWQNHGQSAILNEGILNTRRATLDDYADIIRQFLESPHLTGINVVAVGHSIGTCAWSIFNMGSTLPVSSVIAVILFEPVYILPQIRKNDNGILRDIMNIRGVKLRKIAFPSRDEAEKWARKRMPWKTWDEDMFKRYMVI</sequence>
<evidence type="ECO:0000313" key="2">
    <source>
        <dbReference type="EMBL" id="KIJ32410.1"/>
    </source>
</evidence>
<organism evidence="2 3">
    <name type="scientific">Sphaerobolus stellatus (strain SS14)</name>
    <dbReference type="NCBI Taxonomy" id="990650"/>
    <lineage>
        <taxon>Eukaryota</taxon>
        <taxon>Fungi</taxon>
        <taxon>Dikarya</taxon>
        <taxon>Basidiomycota</taxon>
        <taxon>Agaricomycotina</taxon>
        <taxon>Agaricomycetes</taxon>
        <taxon>Phallomycetidae</taxon>
        <taxon>Geastrales</taxon>
        <taxon>Sphaerobolaceae</taxon>
        <taxon>Sphaerobolus</taxon>
    </lineage>
</organism>
<name>A0A0C9V4Q1_SPHS4</name>
<dbReference type="EMBL" id="KN837227">
    <property type="protein sequence ID" value="KIJ32410.1"/>
    <property type="molecule type" value="Genomic_DNA"/>
</dbReference>
<dbReference type="OrthoDB" id="94039at2759"/>
<accession>A0A0C9V4Q1</accession>
<evidence type="ECO:0000259" key="1">
    <source>
        <dbReference type="Pfam" id="PF12697"/>
    </source>
</evidence>
<dbReference type="HOGENOM" id="CLU_1664944_0_0_1"/>
<feature type="non-terminal residue" evidence="2">
    <location>
        <position position="1"/>
    </location>
</feature>
<keyword evidence="3" id="KW-1185">Reference proteome</keyword>
<proteinExistence type="predicted"/>
<protein>
    <submittedName>
        <fullName evidence="2">Unplaced genomic scaffold SPHSTscaffold_152, whole genome shotgun sequence</fullName>
    </submittedName>
</protein>
<dbReference type="InterPro" id="IPR000073">
    <property type="entry name" value="AB_hydrolase_1"/>
</dbReference>
<dbReference type="SUPFAM" id="SSF53474">
    <property type="entry name" value="alpha/beta-Hydrolases"/>
    <property type="match status" value="1"/>
</dbReference>
<gene>
    <name evidence="2" type="ORF">M422DRAFT_184502</name>
</gene>
<dbReference type="InterPro" id="IPR029058">
    <property type="entry name" value="AB_hydrolase_fold"/>
</dbReference>
<evidence type="ECO:0000313" key="3">
    <source>
        <dbReference type="Proteomes" id="UP000054279"/>
    </source>
</evidence>